<reference evidence="2 3" key="1">
    <citation type="submission" date="2014-03" db="EMBL/GenBank/DDBJ databases">
        <title>Draft Genome Sequences of Four Burkholderia Strains.</title>
        <authorList>
            <person name="Liu X.Y."/>
            <person name="Li C.X."/>
            <person name="Xu J.H."/>
        </authorList>
    </citation>
    <scope>NUCLEOTIDE SEQUENCE [LARGE SCALE GENOMIC DNA]</scope>
    <source>
        <strain evidence="2 3">OP-1</strain>
    </source>
</reference>
<dbReference type="Pfam" id="PF07110">
    <property type="entry name" value="EthD"/>
    <property type="match status" value="1"/>
</dbReference>
<dbReference type="NCBIfam" id="TIGR02118">
    <property type="entry name" value="EthD family reductase"/>
    <property type="match status" value="1"/>
</dbReference>
<sequence>MAQLVALYKNPSDPQAFDDYYASTHAPLAKTLPGLRRYEISAGPVVAASGESPYHLVALLQFDSLEAIQAAFDSPEGQKTAGDLANFAQAGVDLLMFDSKEA</sequence>
<dbReference type="InterPro" id="IPR009799">
    <property type="entry name" value="EthD_dom"/>
</dbReference>
<proteinExistence type="predicted"/>
<dbReference type="EMBL" id="JFHD01000031">
    <property type="protein sequence ID" value="KDR26785.1"/>
    <property type="molecule type" value="Genomic_DNA"/>
</dbReference>
<dbReference type="Gene3D" id="3.30.70.100">
    <property type="match status" value="1"/>
</dbReference>
<accession>A0A656QHH0</accession>
<dbReference type="AlphaFoldDB" id="A0A656QHH0"/>
<feature type="domain" description="EthD" evidence="1">
    <location>
        <begin position="11"/>
        <end position="89"/>
    </location>
</feature>
<dbReference type="InterPro" id="IPR011008">
    <property type="entry name" value="Dimeric_a/b-barrel"/>
</dbReference>
<name>A0A656QHH0_9BURK</name>
<comment type="caution">
    <text evidence="2">The sequence shown here is derived from an EMBL/GenBank/DDBJ whole genome shotgun (WGS) entry which is preliminary data.</text>
</comment>
<dbReference type="OrthoDB" id="5343971at2"/>
<dbReference type="RefSeq" id="WP_008354369.1">
    <property type="nucleotide sequence ID" value="NZ_CADFFU010000020.1"/>
</dbReference>
<dbReference type="GO" id="GO:0016491">
    <property type="term" value="F:oxidoreductase activity"/>
    <property type="evidence" value="ECO:0007669"/>
    <property type="project" value="InterPro"/>
</dbReference>
<keyword evidence="3" id="KW-1185">Reference proteome</keyword>
<evidence type="ECO:0000313" key="2">
    <source>
        <dbReference type="EMBL" id="KDR26785.1"/>
    </source>
</evidence>
<dbReference type="PANTHER" id="PTHR40260:SF2">
    <property type="entry name" value="BLR8190 PROTEIN"/>
    <property type="match status" value="1"/>
</dbReference>
<dbReference type="PANTHER" id="PTHR40260">
    <property type="entry name" value="BLR8190 PROTEIN"/>
    <property type="match status" value="1"/>
</dbReference>
<dbReference type="Proteomes" id="UP000027451">
    <property type="component" value="Unassembled WGS sequence"/>
</dbReference>
<protein>
    <submittedName>
        <fullName evidence="2">EthD like-protein</fullName>
    </submittedName>
</protein>
<evidence type="ECO:0000259" key="1">
    <source>
        <dbReference type="Pfam" id="PF07110"/>
    </source>
</evidence>
<evidence type="ECO:0000313" key="3">
    <source>
        <dbReference type="Proteomes" id="UP000027451"/>
    </source>
</evidence>
<gene>
    <name evidence="2" type="ORF">BG60_22015</name>
</gene>
<dbReference type="SUPFAM" id="SSF54909">
    <property type="entry name" value="Dimeric alpha+beta barrel"/>
    <property type="match status" value="1"/>
</dbReference>
<organism evidence="2 3">
    <name type="scientific">Caballeronia zhejiangensis</name>
    <dbReference type="NCBI Taxonomy" id="871203"/>
    <lineage>
        <taxon>Bacteria</taxon>
        <taxon>Pseudomonadati</taxon>
        <taxon>Pseudomonadota</taxon>
        <taxon>Betaproteobacteria</taxon>
        <taxon>Burkholderiales</taxon>
        <taxon>Burkholderiaceae</taxon>
        <taxon>Caballeronia</taxon>
    </lineage>
</organism>